<dbReference type="Gene3D" id="2.40.50.100">
    <property type="match status" value="1"/>
</dbReference>
<dbReference type="Proteomes" id="UP000466794">
    <property type="component" value="Unassembled WGS sequence"/>
</dbReference>
<dbReference type="InterPro" id="IPR051602">
    <property type="entry name" value="ACC_Biotin_Carboxylase"/>
</dbReference>
<keyword evidence="11" id="KW-1185">Reference proteome</keyword>
<dbReference type="Pfam" id="PF01039">
    <property type="entry name" value="Carboxyl_trans"/>
    <property type="match status" value="1"/>
</dbReference>
<dbReference type="GO" id="GO:0016874">
    <property type="term" value="F:ligase activity"/>
    <property type="evidence" value="ECO:0007669"/>
    <property type="project" value="UniProtKB-KW"/>
</dbReference>
<dbReference type="Gene3D" id="3.30.470.20">
    <property type="entry name" value="ATP-grasp fold, B domain"/>
    <property type="match status" value="1"/>
</dbReference>
<organism evidence="10 11">
    <name type="scientific">Nocardia terrae</name>
    <dbReference type="NCBI Taxonomy" id="2675851"/>
    <lineage>
        <taxon>Bacteria</taxon>
        <taxon>Bacillati</taxon>
        <taxon>Actinomycetota</taxon>
        <taxon>Actinomycetes</taxon>
        <taxon>Mycobacteriales</taxon>
        <taxon>Nocardiaceae</taxon>
        <taxon>Nocardia</taxon>
    </lineage>
</organism>
<feature type="domain" description="CoA carboxyltransferase N-terminal" evidence="8">
    <location>
        <begin position="553"/>
        <end position="828"/>
    </location>
</feature>
<feature type="domain" description="CoA carboxyltransferase C-terminal" evidence="9">
    <location>
        <begin position="822"/>
        <end position="1059"/>
    </location>
</feature>
<dbReference type="SUPFAM" id="SSF52096">
    <property type="entry name" value="ClpP/crotonase"/>
    <property type="match status" value="2"/>
</dbReference>
<dbReference type="InterPro" id="IPR011764">
    <property type="entry name" value="Biotin_carboxylation_dom"/>
</dbReference>
<feature type="domain" description="Biotin carboxylation" evidence="7">
    <location>
        <begin position="1"/>
        <end position="444"/>
    </location>
</feature>
<dbReference type="PROSITE" id="PS50980">
    <property type="entry name" value="COA_CT_NTER"/>
    <property type="match status" value="1"/>
</dbReference>
<dbReference type="PROSITE" id="PS50989">
    <property type="entry name" value="COA_CT_CTER"/>
    <property type="match status" value="1"/>
</dbReference>
<dbReference type="PANTHER" id="PTHR48095">
    <property type="entry name" value="PYRUVATE CARBOXYLASE SUBUNIT A"/>
    <property type="match status" value="1"/>
</dbReference>
<dbReference type="AlphaFoldDB" id="A0A7K1UPN5"/>
<comment type="caution">
    <text evidence="10">The sequence shown here is derived from an EMBL/GenBank/DDBJ whole genome shotgun (WGS) entry which is preliminary data.</text>
</comment>
<evidence type="ECO:0000313" key="10">
    <source>
        <dbReference type="EMBL" id="MVU76303.1"/>
    </source>
</evidence>
<dbReference type="SUPFAM" id="SSF51246">
    <property type="entry name" value="Rudiment single hybrid motif"/>
    <property type="match status" value="1"/>
</dbReference>
<dbReference type="PROSITE" id="PS50979">
    <property type="entry name" value="BC"/>
    <property type="match status" value="1"/>
</dbReference>
<evidence type="ECO:0000259" key="8">
    <source>
        <dbReference type="PROSITE" id="PS50980"/>
    </source>
</evidence>
<dbReference type="InterPro" id="IPR005482">
    <property type="entry name" value="Biotin_COase_C"/>
</dbReference>
<evidence type="ECO:0000256" key="4">
    <source>
        <dbReference type="ARBA" id="ARBA00022840"/>
    </source>
</evidence>
<dbReference type="SMART" id="SM00878">
    <property type="entry name" value="Biotin_carb_C"/>
    <property type="match status" value="1"/>
</dbReference>
<keyword evidence="4 5" id="KW-0067">ATP-binding</keyword>
<evidence type="ECO:0000313" key="11">
    <source>
        <dbReference type="Proteomes" id="UP000466794"/>
    </source>
</evidence>
<dbReference type="GO" id="GO:0046872">
    <property type="term" value="F:metal ion binding"/>
    <property type="evidence" value="ECO:0007669"/>
    <property type="project" value="InterPro"/>
</dbReference>
<dbReference type="InterPro" id="IPR011054">
    <property type="entry name" value="Rudment_hybrid_motif"/>
</dbReference>
<dbReference type="InterPro" id="IPR016185">
    <property type="entry name" value="PreATP-grasp_dom_sf"/>
</dbReference>
<evidence type="ECO:0000256" key="5">
    <source>
        <dbReference type="PROSITE-ProRule" id="PRU00409"/>
    </source>
</evidence>
<gene>
    <name evidence="10" type="ORF">GPX89_03485</name>
</gene>
<reference evidence="10 11" key="1">
    <citation type="submission" date="2019-12" db="EMBL/GenBank/DDBJ databases">
        <title>Nocardia sp. nov. ET3-3 isolated from soil.</title>
        <authorList>
            <person name="Kanchanasin P."/>
            <person name="Tanasupawat S."/>
            <person name="Yuki M."/>
            <person name="Kudo T."/>
        </authorList>
    </citation>
    <scope>NUCLEOTIDE SEQUENCE [LARGE SCALE GENOMIC DNA]</scope>
    <source>
        <strain evidence="10 11">ET3-3</strain>
    </source>
</reference>
<accession>A0A7K1UPN5</accession>
<dbReference type="InterPro" id="IPR005481">
    <property type="entry name" value="BC-like_N"/>
</dbReference>
<evidence type="ECO:0000256" key="3">
    <source>
        <dbReference type="ARBA" id="ARBA00022741"/>
    </source>
</evidence>
<dbReference type="InterPro" id="IPR005479">
    <property type="entry name" value="CPAse_ATP-bd"/>
</dbReference>
<protein>
    <submittedName>
        <fullName evidence="10">ATP-grasp domain-containing protein</fullName>
    </submittedName>
</protein>
<dbReference type="Pfam" id="PF02786">
    <property type="entry name" value="CPSase_L_D2"/>
    <property type="match status" value="1"/>
</dbReference>
<dbReference type="InterPro" id="IPR034733">
    <property type="entry name" value="AcCoA_carboxyl_beta"/>
</dbReference>
<keyword evidence="3 5" id="KW-0547">Nucleotide-binding</keyword>
<evidence type="ECO:0000256" key="2">
    <source>
        <dbReference type="ARBA" id="ARBA00022598"/>
    </source>
</evidence>
<dbReference type="GO" id="GO:0005524">
    <property type="term" value="F:ATP binding"/>
    <property type="evidence" value="ECO:0007669"/>
    <property type="project" value="UniProtKB-UniRule"/>
</dbReference>
<dbReference type="InterPro" id="IPR011763">
    <property type="entry name" value="COA_CT_C"/>
</dbReference>
<sequence length="1059" mass="111266">MRVVVANRGEVAVRVVRTAREFGYETAVLHTVDDAGSLAVRLADAAYELPGSGAAGYLDVAAVVTAAAACGPDVLVHPGYGFLSESAEFAAACAAAGLTFVGPSPEVLRVFGDKVSAREAAERAGAAVLPATKAGVSADEVAAFLADHPTGVMVKAAAGGGGRGMRTVFEAAHVADVVERCRAEALAGFGDDSIYAEALVSRARHIEVQVVADGAGAVALGDRDCGVQRRRQKLIEVAPAPDLPAGVRDRVQREAVLIAEAVGCRGVVTVEFLVSGPEVWFLEVNPRLQVEHTVTEAVTGVDLVVLQLELARGRTLAELDLPKNEARGYAVQARVNAELLAADGSVLPSTGVIGRFDAPTGPGVRVDTAAQVGLRQGVRFDSLLAKIIAHAPSYPAALQRCSDALAETVIDGVDTNLHLLRAVLAELRDSGPVTTDWFEDRLDELRTRAEGFEDPTPPQPLERAATATLELAEDEQALRSPMGATVVSLAEPGSVLAAGAEVAVLEAMKMQHVLRATEPLRVLRHAVAAGDVVDPHAVLVTWAAADHDGPAAESTVVDLDSVRADLAEVLTRHEQTLDAQRGTAVAKRHRLGRRTARENITDLVDPDSFVEYGALAVAAQRSRRSLEDLIANTPADGLIAGVATINADRFGPDGARALVMSYDYTVLAGTQGMRNHAKTDRMLELAREQRLPVVFFTEGGGGRPGDTDHGGISGLDVTTFRAMGALSGRVPLIGIVSGRCFAGNAALLGICDVVIATPDANIGMGGPAMIEGGGLGVYAPEDIGPVEVQRRNGVIHVVAADEAEAVAVARRYLSYFQGAVDDWEAPDARLARHVVPENRLHAYDIRAAIESIVDRGSFLELRRDWGIGVVTALVRVEGRPFGLIANDCHHLGGAIDAPAADKLSAFLQLCGAHRLPIVSLCDTPGFMVGPDAEKEATVTKFSRLFIDSAALEVPFGTVILRKGYGLGAQAMAAGSFRAPRFVIAWPTGEIGGMGLEGAVRLGFAKELAALEDPVQRQAAFDALVKAAYDAGKALTAATVLELDNVIDPADTRRWIRTLC</sequence>
<dbReference type="SUPFAM" id="SSF56059">
    <property type="entry name" value="Glutathione synthetase ATP-binding domain-like"/>
    <property type="match status" value="1"/>
</dbReference>
<dbReference type="Pfam" id="PF02785">
    <property type="entry name" value="Biotin_carb_C"/>
    <property type="match status" value="1"/>
</dbReference>
<dbReference type="CDD" id="cd06850">
    <property type="entry name" value="biotinyl_domain"/>
    <property type="match status" value="1"/>
</dbReference>
<dbReference type="InterPro" id="IPR011053">
    <property type="entry name" value="Single_hybrid_motif"/>
</dbReference>
<dbReference type="SUPFAM" id="SSF52440">
    <property type="entry name" value="PreATP-grasp domain"/>
    <property type="match status" value="1"/>
</dbReference>
<comment type="similarity">
    <text evidence="1">Belongs to the AccD/PCCB family.</text>
</comment>
<dbReference type="EMBL" id="WRPP01000001">
    <property type="protein sequence ID" value="MVU76303.1"/>
    <property type="molecule type" value="Genomic_DNA"/>
</dbReference>
<dbReference type="PROSITE" id="PS50975">
    <property type="entry name" value="ATP_GRASP"/>
    <property type="match status" value="1"/>
</dbReference>
<feature type="domain" description="ATP-grasp" evidence="6">
    <location>
        <begin position="118"/>
        <end position="312"/>
    </location>
</feature>
<evidence type="ECO:0000259" key="7">
    <source>
        <dbReference type="PROSITE" id="PS50979"/>
    </source>
</evidence>
<proteinExistence type="inferred from homology"/>
<dbReference type="InterPro" id="IPR011762">
    <property type="entry name" value="COA_CT_N"/>
</dbReference>
<keyword evidence="2" id="KW-0436">Ligase</keyword>
<evidence type="ECO:0000259" key="6">
    <source>
        <dbReference type="PROSITE" id="PS50975"/>
    </source>
</evidence>
<dbReference type="InterPro" id="IPR011761">
    <property type="entry name" value="ATP-grasp"/>
</dbReference>
<evidence type="ECO:0000259" key="9">
    <source>
        <dbReference type="PROSITE" id="PS50989"/>
    </source>
</evidence>
<evidence type="ECO:0000256" key="1">
    <source>
        <dbReference type="ARBA" id="ARBA00006102"/>
    </source>
</evidence>
<dbReference type="InterPro" id="IPR029045">
    <property type="entry name" value="ClpP/crotonase-like_dom_sf"/>
</dbReference>
<dbReference type="SUPFAM" id="SSF51230">
    <property type="entry name" value="Single hybrid motif"/>
    <property type="match status" value="1"/>
</dbReference>
<dbReference type="Pfam" id="PF00289">
    <property type="entry name" value="Biotin_carb_N"/>
    <property type="match status" value="1"/>
</dbReference>
<name>A0A7K1UPN5_9NOCA</name>
<dbReference type="Gene3D" id="3.90.226.10">
    <property type="entry name" value="2-enoyl-CoA Hydratase, Chain A, domain 1"/>
    <property type="match status" value="2"/>
</dbReference>
<dbReference type="PANTHER" id="PTHR48095:SF5">
    <property type="entry name" value="BLL7292 PROTEIN"/>
    <property type="match status" value="1"/>
</dbReference>
<dbReference type="PROSITE" id="PS00867">
    <property type="entry name" value="CPSASE_2"/>
    <property type="match status" value="1"/>
</dbReference>
<dbReference type="RefSeq" id="WP_328601467.1">
    <property type="nucleotide sequence ID" value="NZ_WRPP01000001.1"/>
</dbReference>